<evidence type="ECO:0000256" key="3">
    <source>
        <dbReference type="ARBA" id="ARBA00023080"/>
    </source>
</evidence>
<dbReference type="InterPro" id="IPR007710">
    <property type="entry name" value="Nucleoside_deoxyribTrfase"/>
</dbReference>
<dbReference type="OrthoDB" id="18087at2759"/>
<dbReference type="EMBL" id="CAJPWZ010001663">
    <property type="protein sequence ID" value="CAG2220535.1"/>
    <property type="molecule type" value="Genomic_DNA"/>
</dbReference>
<proteinExistence type="inferred from homology"/>
<comment type="catalytic activity">
    <reaction evidence="6">
        <text>a pyrimidine 2'-deoxyribonucleoside 5'-phosphate + H2O = a pyrimidine nucleobase + 2-deoxy-D-ribose 5-phosphate</text>
        <dbReference type="Rhea" id="RHEA:57852"/>
        <dbReference type="ChEBI" id="CHEBI:15377"/>
        <dbReference type="ChEBI" id="CHEBI:26432"/>
        <dbReference type="ChEBI" id="CHEBI:62877"/>
        <dbReference type="ChEBI" id="CHEBI:142209"/>
    </reaction>
</comment>
<keyword evidence="8" id="KW-1185">Reference proteome</keyword>
<dbReference type="PANTHER" id="PTHR15364:SF0">
    <property type="entry name" value="2'-DEOXYNUCLEOSIDE 5'-PHOSPHATE N-HYDROLASE 1"/>
    <property type="match status" value="1"/>
</dbReference>
<keyword evidence="2 6" id="KW-0378">Hydrolase</keyword>
<dbReference type="GO" id="GO:0005737">
    <property type="term" value="C:cytoplasm"/>
    <property type="evidence" value="ECO:0007669"/>
    <property type="project" value="UniProtKB-SubCell"/>
</dbReference>
<dbReference type="GO" id="GO:0005634">
    <property type="term" value="C:nucleus"/>
    <property type="evidence" value="ECO:0007669"/>
    <property type="project" value="UniProtKB-SubCell"/>
</dbReference>
<name>A0A8S3SG20_MYTED</name>
<dbReference type="SUPFAM" id="SSF52309">
    <property type="entry name" value="N-(deoxy)ribosyltransferase-like"/>
    <property type="match status" value="1"/>
</dbReference>
<accession>A0A8S3SG20</accession>
<comment type="similarity">
    <text evidence="6">Belongs to the 2'-deoxynucleoside 5'-phosphate N-hydrolase 1 family.</text>
</comment>
<comment type="caution">
    <text evidence="7">The sequence shown here is derived from an EMBL/GenBank/DDBJ whole genome shotgun (WGS) entry which is preliminary data.</text>
</comment>
<keyword evidence="4 6" id="KW-0326">Glycosidase</keyword>
<dbReference type="PANTHER" id="PTHR15364">
    <property type="entry name" value="2'-DEOXYNUCLEOSIDE 5'-PHOSPHATE N-HYDROLASE 1"/>
    <property type="match status" value="1"/>
</dbReference>
<keyword evidence="6" id="KW-0539">Nucleus</keyword>
<protein>
    <recommendedName>
        <fullName evidence="6">Putative 2'-deoxynucleoside 5'-phosphate N-hydrolase 1</fullName>
        <ecNumber evidence="6">3.2.2.-</ecNumber>
    </recommendedName>
</protein>
<comment type="subcellular location">
    <subcellularLocation>
        <location evidence="6">Cytoplasm</location>
    </subcellularLocation>
    <subcellularLocation>
        <location evidence="6">Nucleus</location>
    </subcellularLocation>
</comment>
<reference evidence="7" key="1">
    <citation type="submission" date="2021-03" db="EMBL/GenBank/DDBJ databases">
        <authorList>
            <person name="Bekaert M."/>
        </authorList>
    </citation>
    <scope>NUCLEOTIDE SEQUENCE</scope>
</reference>
<comment type="catalytic activity">
    <reaction evidence="5">
        <text>5-hydroxymethyl-dUMP + H2O = 5-hydroxymethyluracil + 2-deoxy-D-ribose 5-phosphate</text>
        <dbReference type="Rhea" id="RHEA:77099"/>
        <dbReference type="ChEBI" id="CHEBI:15377"/>
        <dbReference type="ChEBI" id="CHEBI:16964"/>
        <dbReference type="ChEBI" id="CHEBI:62877"/>
        <dbReference type="ChEBI" id="CHEBI:90409"/>
    </reaction>
    <physiologicalReaction direction="left-to-right" evidence="5">
        <dbReference type="Rhea" id="RHEA:77100"/>
    </physiologicalReaction>
</comment>
<gene>
    <name evidence="7" type="ORF">MEDL_34004</name>
</gene>
<evidence type="ECO:0000256" key="1">
    <source>
        <dbReference type="ARBA" id="ARBA00011407"/>
    </source>
</evidence>
<dbReference type="AlphaFoldDB" id="A0A8S3SG20"/>
<comment type="subunit">
    <text evidence="1 6">Monomer and homodimer.</text>
</comment>
<comment type="function">
    <text evidence="6">Catalyzes the cleavage of the N-glycosidic bond of deoxyribonucleoside 5'-monophosphates to yield deoxyribose 5-phosphate and a purine or pyrimidine base.</text>
</comment>
<dbReference type="HAMAP" id="MF_03036">
    <property type="entry name" value="Nuc_phosphate_hydrolase"/>
    <property type="match status" value="1"/>
</dbReference>
<feature type="binding site" description="in other chain" evidence="6">
    <location>
        <position position="115"/>
    </location>
    <ligand>
        <name>substrate</name>
        <note>ligand shared between homodimeric partners</note>
    </ligand>
</feature>
<evidence type="ECO:0000256" key="4">
    <source>
        <dbReference type="ARBA" id="ARBA00023295"/>
    </source>
</evidence>
<organism evidence="7 8">
    <name type="scientific">Mytilus edulis</name>
    <name type="common">Blue mussel</name>
    <dbReference type="NCBI Taxonomy" id="6550"/>
    <lineage>
        <taxon>Eukaryota</taxon>
        <taxon>Metazoa</taxon>
        <taxon>Spiralia</taxon>
        <taxon>Lophotrochozoa</taxon>
        <taxon>Mollusca</taxon>
        <taxon>Bivalvia</taxon>
        <taxon>Autobranchia</taxon>
        <taxon>Pteriomorphia</taxon>
        <taxon>Mytilida</taxon>
        <taxon>Mytiloidea</taxon>
        <taxon>Mytilidae</taxon>
        <taxon>Mytilinae</taxon>
        <taxon>Mytilus</taxon>
    </lineage>
</organism>
<keyword evidence="6" id="KW-0963">Cytoplasm</keyword>
<comment type="catalytic activity">
    <reaction evidence="6">
        <text>a purine 2'-deoxyribonucleoside 5'-phosphate + H2O = a purine nucleobase + 2-deoxy-D-ribose 5-phosphate</text>
        <dbReference type="Rhea" id="RHEA:51132"/>
        <dbReference type="ChEBI" id="CHEBI:15377"/>
        <dbReference type="ChEBI" id="CHEBI:26386"/>
        <dbReference type="ChEBI" id="CHEBI:62877"/>
        <dbReference type="ChEBI" id="CHEBI:142198"/>
    </reaction>
</comment>
<dbReference type="GO" id="GO:0009117">
    <property type="term" value="P:nucleotide metabolic process"/>
    <property type="evidence" value="ECO:0007669"/>
    <property type="project" value="UniProtKB-KW"/>
</dbReference>
<feature type="binding site" evidence="6">
    <location>
        <begin position="139"/>
        <end position="141"/>
    </location>
    <ligand>
        <name>substrate</name>
        <note>ligand shared between homodimeric partners</note>
    </ligand>
</feature>
<dbReference type="EC" id="3.2.2.-" evidence="6"/>
<comment type="caution">
    <text evidence="6">Lacks conserved residue(s) required for the propagation of feature annotation.</text>
</comment>
<dbReference type="Proteomes" id="UP000683360">
    <property type="component" value="Unassembled WGS sequence"/>
</dbReference>
<dbReference type="GO" id="GO:0009116">
    <property type="term" value="P:nucleoside metabolic process"/>
    <property type="evidence" value="ECO:0007669"/>
    <property type="project" value="UniProtKB-UniRule"/>
</dbReference>
<sequence>MSRKIYFAGSIRAGRDDADLYARLIEQLRQYGKVLTEHVGNSSVEKVNLLKKYIFTCYESHLQHFVMVVRHKQMINREEKDLSEKEIHDRDMEWLNESDYLVAEVTQPSLGVGYEIGRAIDLKKTVLCLFRPQTGKRLSAMIRGAENESTFIVKDYKESEAPSIFKEFFKEEL</sequence>
<dbReference type="Pfam" id="PF05014">
    <property type="entry name" value="Nuc_deoxyrib_tr"/>
    <property type="match status" value="1"/>
</dbReference>
<dbReference type="GO" id="GO:0009159">
    <property type="term" value="P:deoxyribonucleoside monophosphate catabolic process"/>
    <property type="evidence" value="ECO:0007669"/>
    <property type="project" value="InterPro"/>
</dbReference>
<evidence type="ECO:0000256" key="5">
    <source>
        <dbReference type="ARBA" id="ARBA00047460"/>
    </source>
</evidence>
<dbReference type="Gene3D" id="3.40.50.450">
    <property type="match status" value="1"/>
</dbReference>
<evidence type="ECO:0000313" key="8">
    <source>
        <dbReference type="Proteomes" id="UP000683360"/>
    </source>
</evidence>
<dbReference type="InterPro" id="IPR051239">
    <property type="entry name" value="2'-dNMP_N-hydrolase"/>
</dbReference>
<feature type="binding site" description="in other chain" evidence="6">
    <location>
        <position position="21"/>
    </location>
    <ligand>
        <name>substrate</name>
        <note>ligand shared between homodimeric partners</note>
    </ligand>
</feature>
<keyword evidence="3 6" id="KW-0546">Nucleotide metabolism</keyword>
<evidence type="ECO:0000256" key="6">
    <source>
        <dbReference type="HAMAP-Rule" id="MF_03036"/>
    </source>
</evidence>
<evidence type="ECO:0000313" key="7">
    <source>
        <dbReference type="EMBL" id="CAG2220535.1"/>
    </source>
</evidence>
<dbReference type="InterPro" id="IPR028607">
    <property type="entry name" value="DNPH1"/>
</dbReference>
<dbReference type="GO" id="GO:0070694">
    <property type="term" value="F:5-hydroxymethyl-dUMP N-hydrolase activity"/>
    <property type="evidence" value="ECO:0007669"/>
    <property type="project" value="InterPro"/>
</dbReference>
<evidence type="ECO:0000256" key="2">
    <source>
        <dbReference type="ARBA" id="ARBA00022801"/>
    </source>
</evidence>